<sequence length="81" mass="9467">MAGYSNEEWIRVELERQEREELIEECSTEESKEDDASLLNDDNVPDEFFAEDDDEADLFLPQIPLDSDSHDDREFLPEKDG</sequence>
<dbReference type="AlphaFoldDB" id="A0A8S3WIV8"/>
<dbReference type="EMBL" id="CAJQZP010000458">
    <property type="protein sequence ID" value="CAG4962721.1"/>
    <property type="molecule type" value="Genomic_DNA"/>
</dbReference>
<evidence type="ECO:0000256" key="1">
    <source>
        <dbReference type="SAM" id="MobiDB-lite"/>
    </source>
</evidence>
<feature type="compositionally biased region" description="Acidic residues" evidence="1">
    <location>
        <begin position="22"/>
        <end position="33"/>
    </location>
</feature>
<comment type="caution">
    <text evidence="2">The sequence shown here is derived from an EMBL/GenBank/DDBJ whole genome shotgun (WGS) entry which is preliminary data.</text>
</comment>
<protein>
    <submittedName>
        <fullName evidence="2">(apollo) hypothetical protein</fullName>
    </submittedName>
</protein>
<proteinExistence type="predicted"/>
<reference evidence="2" key="1">
    <citation type="submission" date="2021-04" db="EMBL/GenBank/DDBJ databases">
        <authorList>
            <person name="Tunstrom K."/>
        </authorList>
    </citation>
    <scope>NUCLEOTIDE SEQUENCE</scope>
</reference>
<dbReference type="Proteomes" id="UP000691718">
    <property type="component" value="Unassembled WGS sequence"/>
</dbReference>
<feature type="region of interest" description="Disordered" evidence="1">
    <location>
        <begin position="62"/>
        <end position="81"/>
    </location>
</feature>
<evidence type="ECO:0000313" key="2">
    <source>
        <dbReference type="EMBL" id="CAG4962721.1"/>
    </source>
</evidence>
<name>A0A8S3WIV8_PARAO</name>
<gene>
    <name evidence="2" type="ORF">PAPOLLO_LOCUS6848</name>
</gene>
<feature type="compositionally biased region" description="Basic and acidic residues" evidence="1">
    <location>
        <begin position="67"/>
        <end position="81"/>
    </location>
</feature>
<evidence type="ECO:0000313" key="3">
    <source>
        <dbReference type="Proteomes" id="UP000691718"/>
    </source>
</evidence>
<accession>A0A8S3WIV8</accession>
<keyword evidence="3" id="KW-1185">Reference proteome</keyword>
<feature type="region of interest" description="Disordered" evidence="1">
    <location>
        <begin position="22"/>
        <end position="48"/>
    </location>
</feature>
<organism evidence="2 3">
    <name type="scientific">Parnassius apollo</name>
    <name type="common">Apollo butterfly</name>
    <name type="synonym">Papilio apollo</name>
    <dbReference type="NCBI Taxonomy" id="110799"/>
    <lineage>
        <taxon>Eukaryota</taxon>
        <taxon>Metazoa</taxon>
        <taxon>Ecdysozoa</taxon>
        <taxon>Arthropoda</taxon>
        <taxon>Hexapoda</taxon>
        <taxon>Insecta</taxon>
        <taxon>Pterygota</taxon>
        <taxon>Neoptera</taxon>
        <taxon>Endopterygota</taxon>
        <taxon>Lepidoptera</taxon>
        <taxon>Glossata</taxon>
        <taxon>Ditrysia</taxon>
        <taxon>Papilionoidea</taxon>
        <taxon>Papilionidae</taxon>
        <taxon>Parnassiinae</taxon>
        <taxon>Parnassini</taxon>
        <taxon>Parnassius</taxon>
        <taxon>Parnassius</taxon>
    </lineage>
</organism>